<organism evidence="1 2">
    <name type="scientific">Yarrowia lipolytica</name>
    <name type="common">Candida lipolytica</name>
    <dbReference type="NCBI Taxonomy" id="4952"/>
    <lineage>
        <taxon>Eukaryota</taxon>
        <taxon>Fungi</taxon>
        <taxon>Dikarya</taxon>
        <taxon>Ascomycota</taxon>
        <taxon>Saccharomycotina</taxon>
        <taxon>Dipodascomycetes</taxon>
        <taxon>Dipodascales</taxon>
        <taxon>Dipodascales incertae sedis</taxon>
        <taxon>Yarrowia</taxon>
    </lineage>
</organism>
<reference evidence="1 2" key="1">
    <citation type="journal article" date="2016" name="PLoS ONE">
        <title>Sequence Assembly of Yarrowia lipolytica Strain W29/CLIB89 Shows Transposable Element Diversity.</title>
        <authorList>
            <person name="Magnan C."/>
            <person name="Yu J."/>
            <person name="Chang I."/>
            <person name="Jahn E."/>
            <person name="Kanomata Y."/>
            <person name="Wu J."/>
            <person name="Zeller M."/>
            <person name="Oakes M."/>
            <person name="Baldi P."/>
            <person name="Sandmeyer S."/>
        </authorList>
    </citation>
    <scope>NUCLEOTIDE SEQUENCE [LARGE SCALE GENOMIC DNA]</scope>
    <source>
        <strain evidence="2">CLIB89(W29)</strain>
    </source>
</reference>
<gene>
    <name evidence="1" type="ORF">YALI1_B00101g</name>
</gene>
<dbReference type="VEuPathDB" id="FungiDB:YALI1_B00101g"/>
<accession>A0A1D8N5R7</accession>
<evidence type="ECO:0000313" key="2">
    <source>
        <dbReference type="Proteomes" id="UP000182444"/>
    </source>
</evidence>
<name>A0A1D8N5R7_YARLL</name>
<dbReference type="GeneID" id="94582554"/>
<sequence>MGGLPIHRGPNTVTPADTFRTYYLDPDTPTLGSDTRGLRTTWSCEAPAPDQFDSNVHATWFHLLFNLGASQWDIVRTGIVLNILAVVTAIP</sequence>
<protein>
    <submittedName>
        <fullName evidence="1">Uncharacterized protein</fullName>
    </submittedName>
</protein>
<dbReference type="EMBL" id="CP017554">
    <property type="protein sequence ID" value="AOW00982.1"/>
    <property type="molecule type" value="Genomic_DNA"/>
</dbReference>
<dbReference type="RefSeq" id="XP_068137992.1">
    <property type="nucleotide sequence ID" value="XM_068281891.1"/>
</dbReference>
<dbReference type="AlphaFoldDB" id="A0A1D8N5R7"/>
<proteinExistence type="predicted"/>
<evidence type="ECO:0000313" key="1">
    <source>
        <dbReference type="EMBL" id="AOW00982.1"/>
    </source>
</evidence>
<dbReference type="Proteomes" id="UP000182444">
    <property type="component" value="Chromosome 1B"/>
</dbReference>